<dbReference type="SUPFAM" id="SSF55031">
    <property type="entry name" value="Bacterial exopeptidase dimerisation domain"/>
    <property type="match status" value="1"/>
</dbReference>
<dbReference type="GO" id="GO:0005737">
    <property type="term" value="C:cytoplasm"/>
    <property type="evidence" value="ECO:0007669"/>
    <property type="project" value="TreeGrafter"/>
</dbReference>
<dbReference type="InterPro" id="IPR017439">
    <property type="entry name" value="Amidohydrolase"/>
</dbReference>
<dbReference type="InterPro" id="IPR052030">
    <property type="entry name" value="Peptidase_M20/M20A_hydrolases"/>
</dbReference>
<evidence type="ECO:0000259" key="1">
    <source>
        <dbReference type="Pfam" id="PF07687"/>
    </source>
</evidence>
<dbReference type="InterPro" id="IPR036264">
    <property type="entry name" value="Bact_exopeptidase_dim_dom"/>
</dbReference>
<dbReference type="RefSeq" id="WP_281836797.1">
    <property type="nucleotide sequence ID" value="NZ_BSDY01000015.1"/>
</dbReference>
<keyword evidence="3" id="KW-1185">Reference proteome</keyword>
<dbReference type="FunFam" id="3.30.70.360:FF:000004">
    <property type="entry name" value="Peptidase M20 domain-containing protein 2"/>
    <property type="match status" value="1"/>
</dbReference>
<dbReference type="SUPFAM" id="SSF53187">
    <property type="entry name" value="Zn-dependent exopeptidases"/>
    <property type="match status" value="1"/>
</dbReference>
<dbReference type="Proteomes" id="UP001144471">
    <property type="component" value="Unassembled WGS sequence"/>
</dbReference>
<dbReference type="GO" id="GO:0004180">
    <property type="term" value="F:carboxypeptidase activity"/>
    <property type="evidence" value="ECO:0007669"/>
    <property type="project" value="UniProtKB-KW"/>
</dbReference>
<dbReference type="GO" id="GO:0046657">
    <property type="term" value="P:folic acid catabolic process"/>
    <property type="evidence" value="ECO:0007669"/>
    <property type="project" value="TreeGrafter"/>
</dbReference>
<dbReference type="EMBL" id="BSDY01000015">
    <property type="protein sequence ID" value="GLI57263.1"/>
    <property type="molecule type" value="Genomic_DNA"/>
</dbReference>
<dbReference type="InterPro" id="IPR011650">
    <property type="entry name" value="Peptidase_M20_dimer"/>
</dbReference>
<dbReference type="AlphaFoldDB" id="A0A9W6GLF2"/>
<gene>
    <name evidence="2" type="ORF">PM10SUCC1_27770</name>
</gene>
<dbReference type="GO" id="GO:0071713">
    <property type="term" value="F:para-aminobenzoyl-glutamate hydrolase activity"/>
    <property type="evidence" value="ECO:0007669"/>
    <property type="project" value="TreeGrafter"/>
</dbReference>
<dbReference type="PANTHER" id="PTHR30575">
    <property type="entry name" value="PEPTIDASE M20"/>
    <property type="match status" value="1"/>
</dbReference>
<name>A0A9W6GLF2_9FUSO</name>
<keyword evidence="2" id="KW-0378">Hydrolase</keyword>
<protein>
    <submittedName>
        <fullName evidence="2">Glutamate carboxypeptidase</fullName>
    </submittedName>
</protein>
<keyword evidence="2" id="KW-0121">Carboxypeptidase</keyword>
<keyword evidence="2" id="KW-0645">Protease</keyword>
<feature type="domain" description="Peptidase M20 dimerisation" evidence="1">
    <location>
        <begin position="184"/>
        <end position="275"/>
    </location>
</feature>
<dbReference type="Pfam" id="PF07687">
    <property type="entry name" value="M20_dimer"/>
    <property type="match status" value="1"/>
</dbReference>
<organism evidence="2 3">
    <name type="scientific">Propionigenium maris DSM 9537</name>
    <dbReference type="NCBI Taxonomy" id="1123000"/>
    <lineage>
        <taxon>Bacteria</taxon>
        <taxon>Fusobacteriati</taxon>
        <taxon>Fusobacteriota</taxon>
        <taxon>Fusobacteriia</taxon>
        <taxon>Fusobacteriales</taxon>
        <taxon>Fusobacteriaceae</taxon>
        <taxon>Propionigenium</taxon>
    </lineage>
</organism>
<proteinExistence type="predicted"/>
<dbReference type="Gene3D" id="3.40.630.10">
    <property type="entry name" value="Zn peptidases"/>
    <property type="match status" value="1"/>
</dbReference>
<accession>A0A9W6GLF2</accession>
<dbReference type="PIRSF" id="PIRSF037227">
    <property type="entry name" value="Aminobenzoyl-glu_utiliz_pB"/>
    <property type="match status" value="1"/>
</dbReference>
<dbReference type="Pfam" id="PF01546">
    <property type="entry name" value="Peptidase_M20"/>
    <property type="match status" value="1"/>
</dbReference>
<sequence length="448" mass="49301">MKEILKEVIEERAQELKGMAKKIWDNPELGYEEFFASKLQSDYMEKNGFAIREVLNLPTAFIAEYGEGGPVVGVLGEYDALPGFSQLEGVTFKAATESENPNGHGCGHNLLGVAGIGACLAIKEAIDRGIVRCRIRYYGCPAEELLTGKVRMEEEGVFKDLDLALSYHPSDKNAVWAMKTPAMIRANFNFEGTEAHAGYNPEDGRSALDAVELMNIGSNYLREHMSRTSRIHYTITDGGKAPNIVPGEASSSYHIRSESKESVEALYERVVKVARGAAMMTETEVEVDFIGEIYDYEPSNVLKGVAKENLEFAGKILLTDEEKNYARELSATIDPKMRERARKAIGLEEEEVFSTRKIMIEVEPVGGATDVGNVSYIAPTIIISTACMPAGISPHSWQATASFGSELGLKGMIHGSKAMAGTIWDVCTDRELLERIIKDHREKALKQG</sequence>
<dbReference type="NCBIfam" id="TIGR01891">
    <property type="entry name" value="amidohydrolases"/>
    <property type="match status" value="1"/>
</dbReference>
<evidence type="ECO:0000313" key="2">
    <source>
        <dbReference type="EMBL" id="GLI57263.1"/>
    </source>
</evidence>
<dbReference type="PANTHER" id="PTHR30575:SF0">
    <property type="entry name" value="XAA-ARG DIPEPTIDASE"/>
    <property type="match status" value="1"/>
</dbReference>
<dbReference type="InterPro" id="IPR002933">
    <property type="entry name" value="Peptidase_M20"/>
</dbReference>
<evidence type="ECO:0000313" key="3">
    <source>
        <dbReference type="Proteomes" id="UP001144471"/>
    </source>
</evidence>
<comment type="caution">
    <text evidence="2">The sequence shown here is derived from an EMBL/GenBank/DDBJ whole genome shotgun (WGS) entry which is preliminary data.</text>
</comment>
<dbReference type="GO" id="GO:0016805">
    <property type="term" value="F:dipeptidase activity"/>
    <property type="evidence" value="ECO:0007669"/>
    <property type="project" value="TreeGrafter"/>
</dbReference>
<dbReference type="InterPro" id="IPR017145">
    <property type="entry name" value="Aminobenzoyl-glu_utiliz_pB"/>
</dbReference>
<dbReference type="Gene3D" id="3.30.70.360">
    <property type="match status" value="1"/>
</dbReference>
<reference evidence="2" key="1">
    <citation type="submission" date="2022-12" db="EMBL/GenBank/DDBJ databases">
        <title>Reference genome sequencing for broad-spectrum identification of bacterial and archaeal isolates by mass spectrometry.</title>
        <authorList>
            <person name="Sekiguchi Y."/>
            <person name="Tourlousse D.M."/>
        </authorList>
    </citation>
    <scope>NUCLEOTIDE SEQUENCE</scope>
    <source>
        <strain evidence="2">10succ1</strain>
    </source>
</reference>